<reference evidence="1" key="1">
    <citation type="journal article" date="2021" name="PeerJ">
        <title>Extensive microbial diversity within the chicken gut microbiome revealed by metagenomics and culture.</title>
        <authorList>
            <person name="Gilroy R."/>
            <person name="Ravi A."/>
            <person name="Getino M."/>
            <person name="Pursley I."/>
            <person name="Horton D.L."/>
            <person name="Alikhan N.F."/>
            <person name="Baker D."/>
            <person name="Gharbi K."/>
            <person name="Hall N."/>
            <person name="Watson M."/>
            <person name="Adriaenssens E.M."/>
            <person name="Foster-Nyarko E."/>
            <person name="Jarju S."/>
            <person name="Secka A."/>
            <person name="Antonio M."/>
            <person name="Oren A."/>
            <person name="Chaudhuri R.R."/>
            <person name="La Ragione R."/>
            <person name="Hildebrand F."/>
            <person name="Pallen M.J."/>
        </authorList>
    </citation>
    <scope>NUCLEOTIDE SEQUENCE</scope>
    <source>
        <strain evidence="1">Gambia11-129</strain>
    </source>
</reference>
<protein>
    <submittedName>
        <fullName evidence="1">NusG domain II-containing protein</fullName>
    </submittedName>
</protein>
<dbReference type="AlphaFoldDB" id="A0A9D1TPA2"/>
<evidence type="ECO:0000313" key="1">
    <source>
        <dbReference type="EMBL" id="HIV99240.1"/>
    </source>
</evidence>
<organism evidence="1 2">
    <name type="scientific">Candidatus Ornithospirochaeta avicola</name>
    <dbReference type="NCBI Taxonomy" id="2840896"/>
    <lineage>
        <taxon>Bacteria</taxon>
        <taxon>Pseudomonadati</taxon>
        <taxon>Spirochaetota</taxon>
        <taxon>Spirochaetia</taxon>
        <taxon>Spirochaetales</taxon>
        <taxon>Spirochaetaceae</taxon>
        <taxon>Spirochaetaceae incertae sedis</taxon>
        <taxon>Candidatus Ornithospirochaeta</taxon>
    </lineage>
</organism>
<accession>A0A9D1TPA2</accession>
<dbReference type="Pfam" id="PF07009">
    <property type="entry name" value="NusG_II"/>
    <property type="match status" value="1"/>
</dbReference>
<evidence type="ECO:0000313" key="2">
    <source>
        <dbReference type="Proteomes" id="UP000823936"/>
    </source>
</evidence>
<dbReference type="EMBL" id="DXHU01000021">
    <property type="protein sequence ID" value="HIV99240.1"/>
    <property type="molecule type" value="Genomic_DNA"/>
</dbReference>
<dbReference type="Gene3D" id="2.60.320.10">
    <property type="entry name" value="N-utilization substance G protein NusG, insert domain"/>
    <property type="match status" value="1"/>
</dbReference>
<reference evidence="1" key="2">
    <citation type="submission" date="2021-04" db="EMBL/GenBank/DDBJ databases">
        <authorList>
            <person name="Gilroy R."/>
        </authorList>
    </citation>
    <scope>NUCLEOTIDE SEQUENCE</scope>
    <source>
        <strain evidence="1">Gambia11-129</strain>
    </source>
</reference>
<comment type="caution">
    <text evidence="1">The sequence shown here is derived from an EMBL/GenBank/DDBJ whole genome shotgun (WGS) entry which is preliminary data.</text>
</comment>
<gene>
    <name evidence="1" type="ORF">IAB12_05650</name>
</gene>
<dbReference type="Proteomes" id="UP000823936">
    <property type="component" value="Unassembled WGS sequence"/>
</dbReference>
<dbReference type="InterPro" id="IPR038690">
    <property type="entry name" value="NusG_2_sf"/>
</dbReference>
<sequence length="99" mass="11010">MLLAISLSFIFSYSAERDGIIISASGKEYYYPLSEERTVSVSGPLGETVIEIKDRDARIISSPCPEKTCYYTRLGGQICCLPNRVLITFKGADDEILSY</sequence>
<name>A0A9D1TPA2_9SPIO</name>
<proteinExistence type="predicted"/>